<proteinExistence type="predicted"/>
<evidence type="ECO:0000313" key="2">
    <source>
        <dbReference type="EMBL" id="KAK6933535.1"/>
    </source>
</evidence>
<dbReference type="AlphaFoldDB" id="A0AAN8VFX6"/>
<gene>
    <name evidence="2" type="ORF">RJ641_036429</name>
</gene>
<dbReference type="PANTHER" id="PTHR33601">
    <property type="entry name" value="PROTEIN LITTLE ZIPPER 4"/>
    <property type="match status" value="1"/>
</dbReference>
<evidence type="ECO:0000256" key="1">
    <source>
        <dbReference type="SAM" id="MobiDB-lite"/>
    </source>
</evidence>
<feature type="region of interest" description="Disordered" evidence="1">
    <location>
        <begin position="179"/>
        <end position="206"/>
    </location>
</feature>
<protein>
    <submittedName>
        <fullName evidence="2">Uncharacterized protein</fullName>
    </submittedName>
</protein>
<dbReference type="EMBL" id="JBAMMX010000009">
    <property type="protein sequence ID" value="KAK6933535.1"/>
    <property type="molecule type" value="Genomic_DNA"/>
</dbReference>
<dbReference type="Proteomes" id="UP001370490">
    <property type="component" value="Unassembled WGS sequence"/>
</dbReference>
<organism evidence="2 3">
    <name type="scientific">Dillenia turbinata</name>
    <dbReference type="NCBI Taxonomy" id="194707"/>
    <lineage>
        <taxon>Eukaryota</taxon>
        <taxon>Viridiplantae</taxon>
        <taxon>Streptophyta</taxon>
        <taxon>Embryophyta</taxon>
        <taxon>Tracheophyta</taxon>
        <taxon>Spermatophyta</taxon>
        <taxon>Magnoliopsida</taxon>
        <taxon>eudicotyledons</taxon>
        <taxon>Gunneridae</taxon>
        <taxon>Pentapetalae</taxon>
        <taxon>Dilleniales</taxon>
        <taxon>Dilleniaceae</taxon>
        <taxon>Dillenia</taxon>
    </lineage>
</organism>
<name>A0AAN8VFX6_9MAGN</name>
<comment type="caution">
    <text evidence="2">The sequence shown here is derived from an EMBL/GenBank/DDBJ whole genome shotgun (WGS) entry which is preliminary data.</text>
</comment>
<feature type="compositionally biased region" description="Polar residues" evidence="1">
    <location>
        <begin position="183"/>
        <end position="206"/>
    </location>
</feature>
<dbReference type="InterPro" id="IPR039312">
    <property type="entry name" value="ZPR"/>
</dbReference>
<dbReference type="PANTHER" id="PTHR33601:SF1">
    <property type="entry name" value="PROTEIN LITTLE ZIPPER 4"/>
    <property type="match status" value="1"/>
</dbReference>
<reference evidence="2 3" key="1">
    <citation type="submission" date="2023-12" db="EMBL/GenBank/DDBJ databases">
        <title>A high-quality genome assembly for Dillenia turbinata (Dilleniales).</title>
        <authorList>
            <person name="Chanderbali A."/>
        </authorList>
    </citation>
    <scope>NUCLEOTIDE SEQUENCE [LARGE SCALE GENOMIC DNA]</scope>
    <source>
        <strain evidence="2">LSX21</strain>
        <tissue evidence="2">Leaf</tissue>
    </source>
</reference>
<evidence type="ECO:0000313" key="3">
    <source>
        <dbReference type="Proteomes" id="UP001370490"/>
    </source>
</evidence>
<sequence>MPAPCQHVGGLEAHLACLCSIFEPTGSVQAYKTEVDWSACFDHLTTLFSSTYLSFKWLLASSDERSSVHSRQLVLLSSPGAPVCSAIDDDDKQKLENFQSCKSAGTYVHALDEAPWEANEMGQKVFKILNGCSSAWLVMERLNTELYLQNCYMIKENERLKKKAELLNKENQALLSELKHRVSQTSSTSNSGHNNDSLNRSSARKP</sequence>
<keyword evidence="3" id="KW-1185">Reference proteome</keyword>
<accession>A0AAN8VFX6</accession>